<dbReference type="InterPro" id="IPR028978">
    <property type="entry name" value="Chorismate_lyase_/UTRA_dom_sf"/>
</dbReference>
<dbReference type="GeneID" id="33355641"/>
<dbReference type="InterPro" id="IPR002800">
    <property type="entry name" value="Rv2949c-like"/>
</dbReference>
<sequence>MFFYTSKIKNICILQPRKLHLITKIPVKLIAINEGSHSKLINYKLNLITKVQILQVQEPSIKMNKQKTRYVWLKNSLYNNLTFARSLWTIKSKNQAEKNVFTDKPIGLLLIQKKIDMTRKIYDIYYSYCNQFNETEEIKKVVWGRKYKMYNNKIYEAIIQEFFSQKIIY</sequence>
<name>A0A1Z1M9L1_9FLOR</name>
<organism evidence="1">
    <name type="scientific">Polysiphonia sertularioides</name>
    <dbReference type="NCBI Taxonomy" id="945028"/>
    <lineage>
        <taxon>Eukaryota</taxon>
        <taxon>Rhodophyta</taxon>
        <taxon>Florideophyceae</taxon>
        <taxon>Rhodymeniophycidae</taxon>
        <taxon>Ceramiales</taxon>
        <taxon>Rhodomelaceae</taxon>
        <taxon>Polysiphonioideae</taxon>
        <taxon>Polysiphonia</taxon>
    </lineage>
</organism>
<dbReference type="Pfam" id="PF01947">
    <property type="entry name" value="Rv2949c-like"/>
    <property type="match status" value="1"/>
</dbReference>
<geneLocation type="chloroplast" evidence="1"/>
<dbReference type="SUPFAM" id="SSF64288">
    <property type="entry name" value="Chorismate lyase-like"/>
    <property type="match status" value="1"/>
</dbReference>
<dbReference type="AlphaFoldDB" id="A0A1Z1M9L1"/>
<proteinExistence type="predicted"/>
<protein>
    <submittedName>
        <fullName evidence="1">Uncharacterized protein</fullName>
    </submittedName>
</protein>
<dbReference type="Gene3D" id="3.40.1410.10">
    <property type="entry name" value="Chorismate lyase-like"/>
    <property type="match status" value="1"/>
</dbReference>
<evidence type="ECO:0000313" key="1">
    <source>
        <dbReference type="EMBL" id="ARW62434.1"/>
    </source>
</evidence>
<dbReference type="RefSeq" id="YP_009393872.1">
    <property type="nucleotide sequence ID" value="NC_035270.1"/>
</dbReference>
<dbReference type="EMBL" id="MF101423">
    <property type="protein sequence ID" value="ARW62434.1"/>
    <property type="molecule type" value="Genomic_DNA"/>
</dbReference>
<accession>A0A1Z1M9L1</accession>
<reference evidence="1" key="1">
    <citation type="journal article" date="2017" name="J. Phycol.">
        <title>Analysis of chloroplast genomes and a supermatrix inform reclassification of the Rhodomelaceae (Rhodophyta).</title>
        <authorList>
            <person name="Diaz-Tapia P."/>
            <person name="Maggs C.A."/>
            <person name="West J.A."/>
            <person name="Verbruggen H."/>
        </authorList>
    </citation>
    <scope>NUCLEOTIDE SEQUENCE</scope>
    <source>
        <strain evidence="1">PD0863</strain>
    </source>
</reference>
<keyword evidence="1" id="KW-0934">Plastid</keyword>
<gene>
    <name evidence="1" type="primary">ycf21</name>
</gene>
<keyword evidence="1" id="KW-0150">Chloroplast</keyword>